<dbReference type="Gene3D" id="3.40.50.150">
    <property type="entry name" value="Vaccinia Virus protein VP39"/>
    <property type="match status" value="1"/>
</dbReference>
<dbReference type="RefSeq" id="WP_072936166.1">
    <property type="nucleotide sequence ID" value="NZ_FQUG01000008.1"/>
</dbReference>
<feature type="domain" description="Methyltransferase" evidence="3">
    <location>
        <begin position="42"/>
        <end position="129"/>
    </location>
</feature>
<dbReference type="GO" id="GO:0008168">
    <property type="term" value="F:methyltransferase activity"/>
    <property type="evidence" value="ECO:0007669"/>
    <property type="project" value="UniProtKB-KW"/>
</dbReference>
<dbReference type="AlphaFoldDB" id="A0A1M4ZJY8"/>
<dbReference type="Pfam" id="PF13649">
    <property type="entry name" value="Methyltransf_25"/>
    <property type="match status" value="1"/>
</dbReference>
<name>A0A1M4ZJY8_9FIRM</name>
<evidence type="ECO:0000259" key="3">
    <source>
        <dbReference type="Pfam" id="PF13649"/>
    </source>
</evidence>
<proteinExistence type="predicted"/>
<sequence length="195" mass="22216">MNITIDYYSKHAADFVASTQDADMTSLYQKFLSYLPTAGQLLDCGCGSGRDTKYFAQQGYKVTAIDATPELCRKAKELTGQDIICMTFDKINWDRRFDGIWACASLLHLPKQELPSIFNKLTAALKPGGHLYCSFKYGDFEGERNGRYFSDLTEKTLDIAICASRLIIIEQWKTEDVRPNRNEIWLNTILAEVER</sequence>
<reference evidence="4 5" key="1">
    <citation type="submission" date="2016-11" db="EMBL/GenBank/DDBJ databases">
        <authorList>
            <person name="Jaros S."/>
            <person name="Januszkiewicz K."/>
            <person name="Wedrychowicz H."/>
        </authorList>
    </citation>
    <scope>NUCLEOTIDE SEQUENCE [LARGE SCALE GENOMIC DNA]</scope>
    <source>
        <strain evidence="4 5">DSM 10502</strain>
    </source>
</reference>
<dbReference type="InterPro" id="IPR029063">
    <property type="entry name" value="SAM-dependent_MTases_sf"/>
</dbReference>
<dbReference type="Proteomes" id="UP000184404">
    <property type="component" value="Unassembled WGS sequence"/>
</dbReference>
<dbReference type="PANTHER" id="PTHR43861">
    <property type="entry name" value="TRANS-ACONITATE 2-METHYLTRANSFERASE-RELATED"/>
    <property type="match status" value="1"/>
</dbReference>
<dbReference type="GO" id="GO:0032259">
    <property type="term" value="P:methylation"/>
    <property type="evidence" value="ECO:0007669"/>
    <property type="project" value="UniProtKB-KW"/>
</dbReference>
<dbReference type="OrthoDB" id="9804312at2"/>
<dbReference type="SUPFAM" id="SSF53335">
    <property type="entry name" value="S-adenosyl-L-methionine-dependent methyltransferases"/>
    <property type="match status" value="1"/>
</dbReference>
<evidence type="ECO:0000256" key="1">
    <source>
        <dbReference type="ARBA" id="ARBA00022603"/>
    </source>
</evidence>
<keyword evidence="5" id="KW-1185">Reference proteome</keyword>
<keyword evidence="1 4" id="KW-0489">Methyltransferase</keyword>
<dbReference type="EMBL" id="FQUG01000008">
    <property type="protein sequence ID" value="SHF18363.1"/>
    <property type="molecule type" value="Genomic_DNA"/>
</dbReference>
<gene>
    <name evidence="4" type="ORF">SAMN02745190_02047</name>
</gene>
<protein>
    <submittedName>
        <fullName evidence="4">Methyltransferase domain-containing protein</fullName>
    </submittedName>
</protein>
<dbReference type="PANTHER" id="PTHR43861:SF1">
    <property type="entry name" value="TRANS-ACONITATE 2-METHYLTRANSFERASE"/>
    <property type="match status" value="1"/>
</dbReference>
<evidence type="ECO:0000256" key="2">
    <source>
        <dbReference type="ARBA" id="ARBA00022679"/>
    </source>
</evidence>
<accession>A0A1M4ZJY8</accession>
<dbReference type="InterPro" id="IPR041698">
    <property type="entry name" value="Methyltransf_25"/>
</dbReference>
<dbReference type="CDD" id="cd02440">
    <property type="entry name" value="AdoMet_MTases"/>
    <property type="match status" value="1"/>
</dbReference>
<evidence type="ECO:0000313" key="5">
    <source>
        <dbReference type="Proteomes" id="UP000184404"/>
    </source>
</evidence>
<dbReference type="STRING" id="1123243.SAMN02745190_02047"/>
<keyword evidence="2 4" id="KW-0808">Transferase</keyword>
<organism evidence="4 5">
    <name type="scientific">Schwartzia succinivorans DSM 10502</name>
    <dbReference type="NCBI Taxonomy" id="1123243"/>
    <lineage>
        <taxon>Bacteria</taxon>
        <taxon>Bacillati</taxon>
        <taxon>Bacillota</taxon>
        <taxon>Negativicutes</taxon>
        <taxon>Selenomonadales</taxon>
        <taxon>Selenomonadaceae</taxon>
        <taxon>Schwartzia</taxon>
    </lineage>
</organism>
<evidence type="ECO:0000313" key="4">
    <source>
        <dbReference type="EMBL" id="SHF18363.1"/>
    </source>
</evidence>